<evidence type="ECO:0000313" key="2">
    <source>
        <dbReference type="Proteomes" id="UP001159363"/>
    </source>
</evidence>
<gene>
    <name evidence="1" type="ORF">PR048_031502</name>
</gene>
<sequence>MNFLKEIKFYTKSCDFFEKYEVLNLFPRGESIQAKVEPLMSAVSSAIAIRRKKPAERTGDWNLNLFSVQRILAHLHAVGHIHYAKSAHLYLQNMSKLKTILSDQESERFVSGGLTQDRNMSRGVVAGWICTMPGSLHVTEAVEAFAGVTDESSQQHLSLSRSLQTQDTRIVADDRVNCDSAEELGENAVGGIVGIPFANVTLKRKMQVFTLTAMGKPIKIDKDPVVVNPNQLFHRIACVVRSADELEDCLQYELASYPQSLFDDVGLHVGTKSKTIQVTDNMCKISSKLPENPSYVLDGGDLLHRVHWPRPATYGEVCNTYLNYINRNYGRNVTVVFDGYEPIGGDPDLLVLIAALTQPQCAMYMIVLGNSTTARKIYCSREIHKGLGNMTKHLFFLNAFMGCNTTSALYKRGPISRFNELKNDCELLKVVDIFNNPNASQDCVAAAGEQFIINLYGGKRSEGLDKTRYKKYVQTVVKDWGCTVEQGQYKPVTSTLPPAPATCCISYVMGAKETAPEIVSASEAG</sequence>
<keyword evidence="2" id="KW-1185">Reference proteome</keyword>
<dbReference type="EMBL" id="JARBHB010000015">
    <property type="protein sequence ID" value="KAJ8867699.1"/>
    <property type="molecule type" value="Genomic_DNA"/>
</dbReference>
<organism evidence="1 2">
    <name type="scientific">Dryococelus australis</name>
    <dbReference type="NCBI Taxonomy" id="614101"/>
    <lineage>
        <taxon>Eukaryota</taxon>
        <taxon>Metazoa</taxon>
        <taxon>Ecdysozoa</taxon>
        <taxon>Arthropoda</taxon>
        <taxon>Hexapoda</taxon>
        <taxon>Insecta</taxon>
        <taxon>Pterygota</taxon>
        <taxon>Neoptera</taxon>
        <taxon>Polyneoptera</taxon>
        <taxon>Phasmatodea</taxon>
        <taxon>Verophasmatodea</taxon>
        <taxon>Anareolatae</taxon>
        <taxon>Phasmatidae</taxon>
        <taxon>Eurycanthinae</taxon>
        <taxon>Dryococelus</taxon>
    </lineage>
</organism>
<protein>
    <submittedName>
        <fullName evidence="1">Uncharacterized protein</fullName>
    </submittedName>
</protein>
<evidence type="ECO:0000313" key="1">
    <source>
        <dbReference type="EMBL" id="KAJ8867699.1"/>
    </source>
</evidence>
<reference evidence="1 2" key="1">
    <citation type="submission" date="2023-02" db="EMBL/GenBank/DDBJ databases">
        <title>LHISI_Scaffold_Assembly.</title>
        <authorList>
            <person name="Stuart O.P."/>
            <person name="Cleave R."/>
            <person name="Magrath M.J.L."/>
            <person name="Mikheyev A.S."/>
        </authorList>
    </citation>
    <scope>NUCLEOTIDE SEQUENCE [LARGE SCALE GENOMIC DNA]</scope>
    <source>
        <strain evidence="1">Daus_M_001</strain>
        <tissue evidence="1">Leg muscle</tissue>
    </source>
</reference>
<dbReference type="Proteomes" id="UP001159363">
    <property type="component" value="Chromosome 14"/>
</dbReference>
<name>A0ABQ9G5G5_9NEOP</name>
<accession>A0ABQ9G5G5</accession>
<proteinExistence type="predicted"/>
<comment type="caution">
    <text evidence="1">The sequence shown here is derived from an EMBL/GenBank/DDBJ whole genome shotgun (WGS) entry which is preliminary data.</text>
</comment>